<dbReference type="InterPro" id="IPR001296">
    <property type="entry name" value="Glyco_trans_1"/>
</dbReference>
<evidence type="ECO:0000313" key="2">
    <source>
        <dbReference type="EMBL" id="PAX51725.1"/>
    </source>
</evidence>
<dbReference type="AlphaFoldDB" id="A0A2A2TDL6"/>
<dbReference type="OrthoDB" id="9814612at2"/>
<reference evidence="2 3" key="1">
    <citation type="submission" date="2017-08" db="EMBL/GenBank/DDBJ databases">
        <title>Draft genome sequence of filamentous cyanobacterium Calothrix elsteri CCALA 953.</title>
        <authorList>
            <person name="Gagunashvili A.N."/>
            <person name="Elster J."/>
            <person name="Andresson O.S."/>
        </authorList>
    </citation>
    <scope>NUCLEOTIDE SEQUENCE [LARGE SCALE GENOMIC DNA]</scope>
    <source>
        <strain evidence="2 3">CCALA 953</strain>
    </source>
</reference>
<evidence type="ECO:0000259" key="1">
    <source>
        <dbReference type="Pfam" id="PF00534"/>
    </source>
</evidence>
<dbReference type="Pfam" id="PF00534">
    <property type="entry name" value="Glycos_transf_1"/>
    <property type="match status" value="1"/>
</dbReference>
<keyword evidence="2" id="KW-0808">Transferase</keyword>
<protein>
    <submittedName>
        <fullName evidence="2">Glycosyl transferase family 1</fullName>
    </submittedName>
</protein>
<organism evidence="2 3">
    <name type="scientific">Brunnivagina elsteri CCALA 953</name>
    <dbReference type="NCBI Taxonomy" id="987040"/>
    <lineage>
        <taxon>Bacteria</taxon>
        <taxon>Bacillati</taxon>
        <taxon>Cyanobacteriota</taxon>
        <taxon>Cyanophyceae</taxon>
        <taxon>Nostocales</taxon>
        <taxon>Calotrichaceae</taxon>
        <taxon>Brunnivagina</taxon>
    </lineage>
</organism>
<dbReference type="EMBL" id="NTFS01000345">
    <property type="protein sequence ID" value="PAX51725.1"/>
    <property type="molecule type" value="Genomic_DNA"/>
</dbReference>
<dbReference type="PANTHER" id="PTHR12526">
    <property type="entry name" value="GLYCOSYLTRANSFERASE"/>
    <property type="match status" value="1"/>
</dbReference>
<name>A0A2A2TDL6_9CYAN</name>
<dbReference type="SUPFAM" id="SSF53756">
    <property type="entry name" value="UDP-Glycosyltransferase/glycogen phosphorylase"/>
    <property type="match status" value="1"/>
</dbReference>
<keyword evidence="3" id="KW-1185">Reference proteome</keyword>
<proteinExistence type="predicted"/>
<dbReference type="GO" id="GO:0016757">
    <property type="term" value="F:glycosyltransferase activity"/>
    <property type="evidence" value="ECO:0007669"/>
    <property type="project" value="InterPro"/>
</dbReference>
<dbReference type="RefSeq" id="WP_095723942.1">
    <property type="nucleotide sequence ID" value="NZ_NTFS01000345.1"/>
</dbReference>
<dbReference type="CDD" id="cd03801">
    <property type="entry name" value="GT4_PimA-like"/>
    <property type="match status" value="1"/>
</dbReference>
<accession>A0A2A2TDL6</accession>
<evidence type="ECO:0000313" key="3">
    <source>
        <dbReference type="Proteomes" id="UP000218238"/>
    </source>
</evidence>
<dbReference type="Gene3D" id="3.40.50.2000">
    <property type="entry name" value="Glycogen Phosphorylase B"/>
    <property type="match status" value="2"/>
</dbReference>
<gene>
    <name evidence="2" type="ORF">CK510_23230</name>
</gene>
<dbReference type="Proteomes" id="UP000218238">
    <property type="component" value="Unassembled WGS sequence"/>
</dbReference>
<feature type="domain" description="Glycosyl transferase family 1" evidence="1">
    <location>
        <begin position="176"/>
        <end position="347"/>
    </location>
</feature>
<comment type="caution">
    <text evidence="2">The sequence shown here is derived from an EMBL/GenBank/DDBJ whole genome shotgun (WGS) entry which is preliminary data.</text>
</comment>
<sequence length="393" mass="43640">MKVLINMPLAEQRGGGEMMLLDLIRQGRDLDVEWLVIFLEDGPMVEQVRALGVDARVVDSGRLREIHRFILSIIRIAAIARREKVDMIVNWMWITHILGGLSAFLTGKPAIWYQLEVPYDRSLLVRLSTLIPARAVVTLSKDGQKAQSQIFPYRATPLVYPGVELNRFNPANLPSQEEARQKLGLPNTGILVGIVGRLQRWKGMHVVVDAMPQVLQKYPDAHCVIVGGQHAFEPEYEDFLKDQIVALGLQEKVIMAGLQQNVPEWVQAMDIFIHASDREPFGIVIIEAMALGKAVIAGDAGGPTEIITNNVNGLLTPYGDSDALSHAILRYLDDSEFACHVGIAARERALEFSTRNYAKNFVEIINSLLQEVPRLAGSKDVASIPYFSSKSGK</sequence>